<dbReference type="SUPFAM" id="SSF141729">
    <property type="entry name" value="FimD N-terminal domain-like"/>
    <property type="match status" value="1"/>
</dbReference>
<evidence type="ECO:0000313" key="12">
    <source>
        <dbReference type="EMBL" id="ECG4536798.1"/>
    </source>
</evidence>
<gene>
    <name evidence="12" type="ORF">E0S65_08850</name>
    <name evidence="13" type="ORF">G0D41_06725</name>
    <name evidence="14" type="ORF">G4P10_004681</name>
    <name evidence="15" type="ORF">G4P47_003308</name>
</gene>
<dbReference type="InterPro" id="IPR037224">
    <property type="entry name" value="PapC_N_sf"/>
</dbReference>
<reference evidence="13" key="1">
    <citation type="journal article" date="2018" name="Genome Biol.">
        <title>SKESA: strategic k-mer extension for scrupulous assemblies.</title>
        <authorList>
            <person name="Souvorov A."/>
            <person name="Agarwala R."/>
            <person name="Lipman D.J."/>
        </authorList>
    </citation>
    <scope>NUCLEOTIDE SEQUENCE</scope>
    <source>
        <strain evidence="14">09-0793</strain>
        <strain evidence="15">13-4047</strain>
        <strain evidence="13">13-7331</strain>
    </source>
</reference>
<name>A0A5Y2YCX0_SALET</name>
<evidence type="ECO:0000313" key="14">
    <source>
        <dbReference type="EMBL" id="HAE7520142.1"/>
    </source>
</evidence>
<dbReference type="GO" id="GO:0009279">
    <property type="term" value="C:cell outer membrane"/>
    <property type="evidence" value="ECO:0007669"/>
    <property type="project" value="UniProtKB-SubCell"/>
</dbReference>
<comment type="similarity">
    <text evidence="2">Belongs to the fimbrial export usher family.</text>
</comment>
<reference evidence="13" key="2">
    <citation type="submission" date="2018-07" db="EMBL/GenBank/DDBJ databases">
        <authorList>
            <consortium name="NCBI Pathogen Detection Project"/>
        </authorList>
    </citation>
    <scope>NUCLEOTIDE SEQUENCE</scope>
    <source>
        <strain evidence="14">09-0793</strain>
        <strain evidence="15">13-4047</strain>
        <strain evidence="13">13-7331</strain>
    </source>
</reference>
<dbReference type="PANTHER" id="PTHR30451:SF21">
    <property type="entry name" value="FIMBRIAL USHER DOMAIN-CONTAINING PROTEIN YDET-RELATED"/>
    <property type="match status" value="1"/>
</dbReference>
<dbReference type="InterPro" id="IPR000015">
    <property type="entry name" value="Fimb_usher"/>
</dbReference>
<dbReference type="Pfam" id="PF00577">
    <property type="entry name" value="Usher"/>
    <property type="match status" value="1"/>
</dbReference>
<evidence type="ECO:0000256" key="2">
    <source>
        <dbReference type="ARBA" id="ARBA00008064"/>
    </source>
</evidence>
<feature type="domain" description="PapC N-terminal" evidence="11">
    <location>
        <begin position="34"/>
        <end position="181"/>
    </location>
</feature>
<dbReference type="EMBL" id="DAAMJS010000002">
    <property type="protein sequence ID" value="HAC6946875.1"/>
    <property type="molecule type" value="Genomic_DNA"/>
</dbReference>
<dbReference type="Pfam" id="PF13954">
    <property type="entry name" value="PapC_N"/>
    <property type="match status" value="1"/>
</dbReference>
<dbReference type="Gene3D" id="2.60.40.2610">
    <property type="entry name" value="Outer membrane usher protein FimD, plug domain"/>
    <property type="match status" value="1"/>
</dbReference>
<keyword evidence="4" id="KW-1134">Transmembrane beta strand</keyword>
<evidence type="ECO:0000259" key="11">
    <source>
        <dbReference type="Pfam" id="PF13954"/>
    </source>
</evidence>
<dbReference type="InterPro" id="IPR025885">
    <property type="entry name" value="PapC_N"/>
</dbReference>
<keyword evidence="3" id="KW-0813">Transport</keyword>
<accession>A0A5Y2YCX0</accession>
<sequence length="842" mass="92287">MPFFKKEGIAICCGAYVLGMISIVTPSSCYAELYFNPALLNIGSHTEKTASQPDLTQFAHGGQLPGVYHVDIYLNNNFIKSDDILFKLVDDKLAPQISLKNYIRMGLLKSAVTDFSSMPDDTVITSLYQFIPDASADFRFYEHKLNISIPQIMLKHKVHGEVDPDTLDDGITAGLMNYTISGAENNSDSEKTSSLFTNFRSGVNWGAWRLRNYSTWSMRKTSRSKDNHFNAINTYLQRNIRSLGSRLTVGDFPTDGDVFESTNIRGTQLMTDEGMIPDVLRSYAPAIRGIANSNAQITVRQSGNVIYQSYVPQGAFEITDLNPSSLSGDLDVTIKESNGYERHFTQAYSSLAVMRRKGQNKYAVTAGRLNLSRKSDKQPVFAQGTFIYGAGHGLTPYTGMIASSEYKSVAAGLGISLGHIGALSTDVTYSESHAAEDKKLTGLSYQFRYAKTLAETNTALSVAAYRYSTKDFRTLTEAYQNDENIQTGKRNELQLMLNQGLGDYGSVYISGSRQSYWQKKDPNLTFNAGYNTSYRHISYGISISKTRSERHKDGSRAALNISVPFDAFTPAYKEYGLRANYSGATDQNDNVTHNIGLSGTALADHNLAFSLNQSYQQQDHVHGGNINTTYTGSHGVVSAGYQYTENNRQLNFGLSGGILVHRNGVVFSQPLGETVALVKAPGASHVKVSNQSGNYTDYRGYAVLTSITPFRKTEVDLNPGSTNSNTELSLTSAFVTPTRGAVVVADYKTKQGEQVLLDLSHDGNPVPFGSTVSLVTSGTDGDNTSIVGDNGQVYMSGMPHDGKLLVSWGHRDGQHCSTNYHIPENKAKPQSHLPTHLTAVCR</sequence>
<keyword evidence="8" id="KW-0472">Membrane</keyword>
<evidence type="ECO:0000256" key="5">
    <source>
        <dbReference type="ARBA" id="ARBA00022558"/>
    </source>
</evidence>
<dbReference type="Pfam" id="PF13953">
    <property type="entry name" value="PapC_C"/>
    <property type="match status" value="1"/>
</dbReference>
<dbReference type="EMBL" id="DAASZT010000004">
    <property type="protein sequence ID" value="HAE7704316.1"/>
    <property type="molecule type" value="Genomic_DNA"/>
</dbReference>
<keyword evidence="9" id="KW-0998">Cell outer membrane</keyword>
<reference evidence="12" key="3">
    <citation type="submission" date="2019-03" db="EMBL/GenBank/DDBJ databases">
        <authorList>
            <person name="Ashton P.M."/>
            <person name="Dallman T."/>
            <person name="Nair S."/>
            <person name="De Pinna E."/>
            <person name="Peters T."/>
            <person name="Grant K."/>
        </authorList>
    </citation>
    <scope>NUCLEOTIDE SEQUENCE [LARGE SCALE GENOMIC DNA]</scope>
    <source>
        <strain evidence="12">314986</strain>
    </source>
</reference>
<keyword evidence="6" id="KW-0812">Transmembrane</keyword>
<evidence type="ECO:0000256" key="8">
    <source>
        <dbReference type="ARBA" id="ARBA00023136"/>
    </source>
</evidence>
<dbReference type="AlphaFoldDB" id="A0A5Y2YCX0"/>
<comment type="subcellular location">
    <subcellularLocation>
        <location evidence="1">Cell outer membrane</location>
        <topology evidence="1">Multi-pass membrane protein</topology>
    </subcellularLocation>
</comment>
<evidence type="ECO:0000256" key="9">
    <source>
        <dbReference type="ARBA" id="ARBA00023237"/>
    </source>
</evidence>
<dbReference type="Gene3D" id="2.60.40.3110">
    <property type="match status" value="1"/>
</dbReference>
<evidence type="ECO:0000256" key="4">
    <source>
        <dbReference type="ARBA" id="ARBA00022452"/>
    </source>
</evidence>
<keyword evidence="5" id="KW-1029">Fimbrium biogenesis</keyword>
<dbReference type="InterPro" id="IPR043142">
    <property type="entry name" value="PapC-like_C_sf"/>
</dbReference>
<dbReference type="Proteomes" id="UP000839596">
    <property type="component" value="Unassembled WGS sequence"/>
</dbReference>
<evidence type="ECO:0000256" key="1">
    <source>
        <dbReference type="ARBA" id="ARBA00004571"/>
    </source>
</evidence>
<organism evidence="12">
    <name type="scientific">Salmonella enterica subsp. enterica serovar Javiana</name>
    <dbReference type="NCBI Taxonomy" id="363569"/>
    <lineage>
        <taxon>Bacteria</taxon>
        <taxon>Pseudomonadati</taxon>
        <taxon>Pseudomonadota</taxon>
        <taxon>Gammaproteobacteria</taxon>
        <taxon>Enterobacterales</taxon>
        <taxon>Enterobacteriaceae</taxon>
        <taxon>Salmonella</taxon>
    </lineage>
</organism>
<dbReference type="Gene3D" id="3.10.20.410">
    <property type="match status" value="1"/>
</dbReference>
<dbReference type="PANTHER" id="PTHR30451">
    <property type="entry name" value="OUTER MEMBRANE USHER PROTEIN"/>
    <property type="match status" value="1"/>
</dbReference>
<dbReference type="GO" id="GO:0009297">
    <property type="term" value="P:pilus assembly"/>
    <property type="evidence" value="ECO:0007669"/>
    <property type="project" value="InterPro"/>
</dbReference>
<evidence type="ECO:0000256" key="6">
    <source>
        <dbReference type="ARBA" id="ARBA00022692"/>
    </source>
</evidence>
<comment type="caution">
    <text evidence="12">The sequence shown here is derived from an EMBL/GenBank/DDBJ whole genome shotgun (WGS) entry which is preliminary data.</text>
</comment>
<keyword evidence="7" id="KW-0732">Signal</keyword>
<evidence type="ECO:0000313" key="15">
    <source>
        <dbReference type="EMBL" id="HAE7704316.1"/>
    </source>
</evidence>
<protein>
    <submittedName>
        <fullName evidence="12">Fimbrial biogenesis outer membrane usher protein</fullName>
    </submittedName>
</protein>
<dbReference type="EMBL" id="AAIOLQ010000005">
    <property type="protein sequence ID" value="ECG4536798.1"/>
    <property type="molecule type" value="Genomic_DNA"/>
</dbReference>
<evidence type="ECO:0000256" key="3">
    <source>
        <dbReference type="ARBA" id="ARBA00022448"/>
    </source>
</evidence>
<evidence type="ECO:0000313" key="13">
    <source>
        <dbReference type="EMBL" id="HAC6946875.1"/>
    </source>
</evidence>
<dbReference type="FunFam" id="2.60.40.3110:FF:000001">
    <property type="entry name" value="Putative fimbrial outer membrane usher"/>
    <property type="match status" value="1"/>
</dbReference>
<dbReference type="Gene3D" id="2.60.40.2070">
    <property type="match status" value="1"/>
</dbReference>
<feature type="domain" description="PapC-like C-terminal" evidence="10">
    <location>
        <begin position="756"/>
        <end position="824"/>
    </location>
</feature>
<dbReference type="InterPro" id="IPR042186">
    <property type="entry name" value="FimD_plug_dom"/>
</dbReference>
<evidence type="ECO:0000256" key="7">
    <source>
        <dbReference type="ARBA" id="ARBA00022729"/>
    </source>
</evidence>
<dbReference type="InterPro" id="IPR025949">
    <property type="entry name" value="PapC-like_C"/>
</dbReference>
<proteinExistence type="inferred from homology"/>
<dbReference type="GO" id="GO:0015473">
    <property type="term" value="F:fimbrial usher porin activity"/>
    <property type="evidence" value="ECO:0007669"/>
    <property type="project" value="InterPro"/>
</dbReference>
<dbReference type="EMBL" id="DAASXX010000066">
    <property type="protein sequence ID" value="HAE7520142.1"/>
    <property type="molecule type" value="Genomic_DNA"/>
</dbReference>
<evidence type="ECO:0000259" key="10">
    <source>
        <dbReference type="Pfam" id="PF13953"/>
    </source>
</evidence>